<feature type="compositionally biased region" description="Basic residues" evidence="2">
    <location>
        <begin position="491"/>
        <end position="500"/>
    </location>
</feature>
<evidence type="ECO:0000313" key="4">
    <source>
        <dbReference type="EMBL" id="KAL1506568.1"/>
    </source>
</evidence>
<keyword evidence="5" id="KW-1185">Reference proteome</keyword>
<accession>A0ABD1EZZ8</accession>
<feature type="region of interest" description="Disordered" evidence="2">
    <location>
        <begin position="1"/>
        <end position="25"/>
    </location>
</feature>
<evidence type="ECO:0000256" key="1">
    <source>
        <dbReference type="ARBA" id="ARBA00007950"/>
    </source>
</evidence>
<reference evidence="4 5" key="1">
    <citation type="submission" date="2024-05" db="EMBL/GenBank/DDBJ databases">
        <title>Genetic variation in Jamaican populations of the coffee berry borer (Hypothenemus hampei).</title>
        <authorList>
            <person name="Errbii M."/>
            <person name="Myrie A."/>
        </authorList>
    </citation>
    <scope>NUCLEOTIDE SEQUENCE [LARGE SCALE GENOMIC DNA]</scope>
    <source>
        <strain evidence="4">JA-Hopewell-2020-01-JO</strain>
        <tissue evidence="4">Whole body</tissue>
    </source>
</reference>
<feature type="domain" description="Caprin-1 dimerization" evidence="3">
    <location>
        <begin position="109"/>
        <end position="226"/>
    </location>
</feature>
<dbReference type="InterPro" id="IPR041637">
    <property type="entry name" value="Caprin-1_dimer"/>
</dbReference>
<evidence type="ECO:0000256" key="2">
    <source>
        <dbReference type="SAM" id="MobiDB-lite"/>
    </source>
</evidence>
<dbReference type="PANTHER" id="PTHR22922:SF19">
    <property type="entry name" value="CAPRIN HOMOLOG"/>
    <property type="match status" value="1"/>
</dbReference>
<evidence type="ECO:0000259" key="3">
    <source>
        <dbReference type="Pfam" id="PF18293"/>
    </source>
</evidence>
<feature type="compositionally biased region" description="Pro residues" evidence="2">
    <location>
        <begin position="379"/>
        <end position="390"/>
    </location>
</feature>
<comment type="similarity">
    <text evidence="1">Belongs to the caprin family.</text>
</comment>
<dbReference type="EMBL" id="JBDJPC010000004">
    <property type="protein sequence ID" value="KAL1506568.1"/>
    <property type="molecule type" value="Genomic_DNA"/>
</dbReference>
<dbReference type="AlphaFoldDB" id="A0ABD1EZZ8"/>
<dbReference type="PANTHER" id="PTHR22922">
    <property type="entry name" value="GPI-ANCHORED PROTEIN P137"/>
    <property type="match status" value="1"/>
</dbReference>
<dbReference type="Proteomes" id="UP001566132">
    <property type="component" value="Unassembled WGS sequence"/>
</dbReference>
<proteinExistence type="inferred from homology"/>
<sequence>MPSAANVKVEKQVPTTENALGESGNAGISPLRQAITIIEHKIRNLEKRKSKLESYRDMQTSGKELNSDQKTALAKIDEVIMTLDFARDLYKQFLGIASTSEKDAKKQAKREASLKNQAELARLREILLVQDALNSMGTDSVRNDFLNGRNGAAQLTESDLKLLDDLYPAVTPKHESGNPTTFTNHVQGAAEHLLAVVDGKPKEIFGGTYSQIKEILGKIHESGYFDQAQETLEDNGDNEVMNIPLEQNEVLNEVPIDTPLAAPIETLTIETANHQVVHASIANRPPVPGEQPVAPILPPHQVPPVQPAIVIDPTLGVPPPHQPPPPNEIFYQPQPQHAPRQPLTEVLGTGSFFFLQESEIDTPDQIPTQTFTNQTFVVQPPPPIPLPPHFQPQQVSPGTIPPMVNHQGPPSGSPLVQQSVVIPGNKDDVSITKSGQPQSVDDKQHSLGRGPPQPQNRNAVAQNNHQSFYNNGYSNRSNRGPQQSRNNGVPHHARSQTNRH</sequence>
<evidence type="ECO:0000313" key="5">
    <source>
        <dbReference type="Proteomes" id="UP001566132"/>
    </source>
</evidence>
<dbReference type="Pfam" id="PF18293">
    <property type="entry name" value="Caprin-1_dimer"/>
    <property type="match status" value="1"/>
</dbReference>
<feature type="compositionally biased region" description="Polar residues" evidence="2">
    <location>
        <begin position="455"/>
        <end position="487"/>
    </location>
</feature>
<protein>
    <recommendedName>
        <fullName evidence="3">Caprin-1 dimerization domain-containing protein</fullName>
    </recommendedName>
</protein>
<feature type="compositionally biased region" description="Polar residues" evidence="2">
    <location>
        <begin position="408"/>
        <end position="420"/>
    </location>
</feature>
<dbReference type="InterPro" id="IPR028816">
    <property type="entry name" value="Caprin"/>
</dbReference>
<comment type="caution">
    <text evidence="4">The sequence shown here is derived from an EMBL/GenBank/DDBJ whole genome shotgun (WGS) entry which is preliminary data.</text>
</comment>
<gene>
    <name evidence="4" type="ORF">ABEB36_005904</name>
</gene>
<organism evidence="4 5">
    <name type="scientific">Hypothenemus hampei</name>
    <name type="common">Coffee berry borer</name>
    <dbReference type="NCBI Taxonomy" id="57062"/>
    <lineage>
        <taxon>Eukaryota</taxon>
        <taxon>Metazoa</taxon>
        <taxon>Ecdysozoa</taxon>
        <taxon>Arthropoda</taxon>
        <taxon>Hexapoda</taxon>
        <taxon>Insecta</taxon>
        <taxon>Pterygota</taxon>
        <taxon>Neoptera</taxon>
        <taxon>Endopterygota</taxon>
        <taxon>Coleoptera</taxon>
        <taxon>Polyphaga</taxon>
        <taxon>Cucujiformia</taxon>
        <taxon>Curculionidae</taxon>
        <taxon>Scolytinae</taxon>
        <taxon>Hypothenemus</taxon>
    </lineage>
</organism>
<feature type="region of interest" description="Disordered" evidence="2">
    <location>
        <begin position="375"/>
        <end position="500"/>
    </location>
</feature>
<name>A0ABD1EZZ8_HYPHA</name>